<keyword evidence="3 9" id="KW-1003">Cell membrane</keyword>
<dbReference type="GO" id="GO:0033281">
    <property type="term" value="C:TAT protein transport complex"/>
    <property type="evidence" value="ECO:0007669"/>
    <property type="project" value="UniProtKB-UniRule"/>
</dbReference>
<dbReference type="EMBL" id="JMQP01000002">
    <property type="protein sequence ID" value="KIS36496.1"/>
    <property type="molecule type" value="Genomic_DNA"/>
</dbReference>
<keyword evidence="7 9" id="KW-0811">Translocation</keyword>
<dbReference type="InterPro" id="IPR006312">
    <property type="entry name" value="TatA/E"/>
</dbReference>
<evidence type="ECO:0000313" key="11">
    <source>
        <dbReference type="Proteomes" id="UP000050700"/>
    </source>
</evidence>
<gene>
    <name evidence="9 10" type="primary">tatA</name>
    <name evidence="10" type="ORF">NTHI1209_02151</name>
</gene>
<evidence type="ECO:0000256" key="9">
    <source>
        <dbReference type="HAMAP-Rule" id="MF_00236"/>
    </source>
</evidence>
<dbReference type="OMA" id="KAMGDDQ"/>
<dbReference type="InterPro" id="IPR003369">
    <property type="entry name" value="TatA/B/E"/>
</dbReference>
<evidence type="ECO:0000256" key="2">
    <source>
        <dbReference type="ARBA" id="ARBA00022448"/>
    </source>
</evidence>
<dbReference type="PANTHER" id="PTHR42982:SF1">
    <property type="entry name" value="SEC-INDEPENDENT PROTEIN TRANSLOCASE PROTEIN TATA"/>
    <property type="match status" value="1"/>
</dbReference>
<keyword evidence="8 9" id="KW-0472">Membrane</keyword>
<comment type="function">
    <text evidence="9">Part of the twin-arginine translocation (Tat) system that transports large folded proteins containing a characteristic twin-arginine motif in their signal peptide across membranes. TatA could form the protein-conducting channel of the Tat system.</text>
</comment>
<comment type="subcellular location">
    <subcellularLocation>
        <location evidence="1 9">Cell membrane</location>
        <topology evidence="1 9">Single-pass membrane protein</topology>
    </subcellularLocation>
</comment>
<accession>A0A158T052</accession>
<evidence type="ECO:0000256" key="6">
    <source>
        <dbReference type="ARBA" id="ARBA00022989"/>
    </source>
</evidence>
<evidence type="ECO:0000256" key="4">
    <source>
        <dbReference type="ARBA" id="ARBA00022692"/>
    </source>
</evidence>
<dbReference type="Gene3D" id="1.20.5.3310">
    <property type="match status" value="1"/>
</dbReference>
<evidence type="ECO:0000256" key="5">
    <source>
        <dbReference type="ARBA" id="ARBA00022927"/>
    </source>
</evidence>
<dbReference type="PATRIC" id="fig|727.582.peg.1958"/>
<dbReference type="Pfam" id="PF02416">
    <property type="entry name" value="TatA_B_E"/>
    <property type="match status" value="1"/>
</dbReference>
<dbReference type="HAMAP" id="MF_00236">
    <property type="entry name" value="TatA_E"/>
    <property type="match status" value="1"/>
</dbReference>
<evidence type="ECO:0000256" key="7">
    <source>
        <dbReference type="ARBA" id="ARBA00023010"/>
    </source>
</evidence>
<dbReference type="Proteomes" id="UP000050700">
    <property type="component" value="Unassembled WGS sequence"/>
</dbReference>
<dbReference type="PANTHER" id="PTHR42982">
    <property type="entry name" value="SEC-INDEPENDENT PROTEIN TRANSLOCASE PROTEIN TATA"/>
    <property type="match status" value="1"/>
</dbReference>
<sequence length="95" mass="10734">MAKKSIFRAKFFLFYRTEFIMFGLSPAQLIILLVVILLIFGTKKLRNAGSDLGAAVKGFKKAMKEDEKVKDAEFKSIDNETASAKKENIKEKEQA</sequence>
<feature type="transmembrane region" description="Helical" evidence="9">
    <location>
        <begin position="20"/>
        <end position="40"/>
    </location>
</feature>
<organism evidence="10 11">
    <name type="scientific">Haemophilus influenzae</name>
    <dbReference type="NCBI Taxonomy" id="727"/>
    <lineage>
        <taxon>Bacteria</taxon>
        <taxon>Pseudomonadati</taxon>
        <taxon>Pseudomonadota</taxon>
        <taxon>Gammaproteobacteria</taxon>
        <taxon>Pasteurellales</taxon>
        <taxon>Pasteurellaceae</taxon>
        <taxon>Haemophilus</taxon>
    </lineage>
</organism>
<evidence type="ECO:0000256" key="8">
    <source>
        <dbReference type="ARBA" id="ARBA00023136"/>
    </source>
</evidence>
<reference evidence="10 11" key="1">
    <citation type="submission" date="2014-05" db="EMBL/GenBank/DDBJ databases">
        <title>Methylome analysis of the phasevarions of Haemophilus influenzae.</title>
        <authorList>
            <person name="Atack J.M."/>
            <person name="Fox K.L."/>
            <person name="Power P.M."/>
            <person name="Clark T."/>
            <person name="Jurcisek J."/>
            <person name="Korlach J."/>
            <person name="Bakaletz L.O."/>
            <person name="Jennings M.P."/>
        </authorList>
    </citation>
    <scope>NUCLEOTIDE SEQUENCE [LARGE SCALE GENOMIC DNA]</scope>
    <source>
        <strain evidence="10 11">1209</strain>
    </source>
</reference>
<keyword evidence="2 9" id="KW-0813">Transport</keyword>
<comment type="caution">
    <text evidence="10">The sequence shown here is derived from an EMBL/GenBank/DDBJ whole genome shotgun (WGS) entry which is preliminary data.</text>
</comment>
<keyword evidence="5 9" id="KW-0653">Protein transport</keyword>
<evidence type="ECO:0000313" key="10">
    <source>
        <dbReference type="EMBL" id="KIS36496.1"/>
    </source>
</evidence>
<evidence type="ECO:0000256" key="3">
    <source>
        <dbReference type="ARBA" id="ARBA00022475"/>
    </source>
</evidence>
<dbReference type="GO" id="GO:0008320">
    <property type="term" value="F:protein transmembrane transporter activity"/>
    <property type="evidence" value="ECO:0007669"/>
    <property type="project" value="UniProtKB-UniRule"/>
</dbReference>
<comment type="similarity">
    <text evidence="9">Belongs to the TatA/E family.</text>
</comment>
<dbReference type="AlphaFoldDB" id="A0A158T052"/>
<evidence type="ECO:0000256" key="1">
    <source>
        <dbReference type="ARBA" id="ARBA00004162"/>
    </source>
</evidence>
<keyword evidence="4 9" id="KW-0812">Transmembrane</keyword>
<protein>
    <recommendedName>
        <fullName evidence="9">Sec-independent protein translocase protein TatA</fullName>
    </recommendedName>
</protein>
<dbReference type="GO" id="GO:0043953">
    <property type="term" value="P:protein transport by the Tat complex"/>
    <property type="evidence" value="ECO:0007669"/>
    <property type="project" value="UniProtKB-UniRule"/>
</dbReference>
<name>A0A158T052_HAEIF</name>
<dbReference type="NCBIfam" id="TIGR01411">
    <property type="entry name" value="tatAE"/>
    <property type="match status" value="1"/>
</dbReference>
<proteinExistence type="inferred from homology"/>
<comment type="subunit">
    <text evidence="9">The Tat system comprises two distinct complexes: a TatABC complex, containing multiple copies of TatA, TatB and TatC subunits, and a separate TatA complex, containing only TatA subunits. Substrates initially bind to the TatABC complex, which probably triggers association of the separate TatA complex to form the active translocon.</text>
</comment>
<keyword evidence="6 9" id="KW-1133">Transmembrane helix</keyword>